<keyword evidence="3" id="KW-0813">Transport</keyword>
<accession>A0A2P2MVD0</accession>
<dbReference type="GO" id="GO:0008381">
    <property type="term" value="F:mechanosensitive monoatomic ion channel activity"/>
    <property type="evidence" value="ECO:0007669"/>
    <property type="project" value="TreeGrafter"/>
</dbReference>
<evidence type="ECO:0000259" key="5">
    <source>
        <dbReference type="Pfam" id="PF00924"/>
    </source>
</evidence>
<name>A0A2P2MVD0_RHIMU</name>
<evidence type="ECO:0000313" key="6">
    <source>
        <dbReference type="EMBL" id="MBX34132.1"/>
    </source>
</evidence>
<feature type="domain" description="Mechanosensitive ion channel MscS" evidence="5">
    <location>
        <begin position="24"/>
        <end position="64"/>
    </location>
</feature>
<evidence type="ECO:0000256" key="1">
    <source>
        <dbReference type="ARBA" id="ARBA00004141"/>
    </source>
</evidence>
<dbReference type="InterPro" id="IPR006685">
    <property type="entry name" value="MscS_channel_2nd"/>
</dbReference>
<dbReference type="InterPro" id="IPR016688">
    <property type="entry name" value="MscS-like_plants/fungi"/>
</dbReference>
<comment type="subcellular location">
    <subcellularLocation>
        <location evidence="1">Membrane</location>
        <topology evidence="1">Multi-pass membrane protein</topology>
    </subcellularLocation>
</comment>
<dbReference type="InterPro" id="IPR010920">
    <property type="entry name" value="LSM_dom_sf"/>
</dbReference>
<dbReference type="Pfam" id="PF00924">
    <property type="entry name" value="MS_channel_2nd"/>
    <property type="match status" value="1"/>
</dbReference>
<dbReference type="SUPFAM" id="SSF50182">
    <property type="entry name" value="Sm-like ribonucleoproteins"/>
    <property type="match status" value="1"/>
</dbReference>
<dbReference type="GO" id="GO:0005886">
    <property type="term" value="C:plasma membrane"/>
    <property type="evidence" value="ECO:0007669"/>
    <property type="project" value="TreeGrafter"/>
</dbReference>
<dbReference type="PANTHER" id="PTHR31618">
    <property type="entry name" value="MECHANOSENSITIVE ION CHANNEL PROTEIN 5"/>
    <property type="match status" value="1"/>
</dbReference>
<reference evidence="6" key="1">
    <citation type="submission" date="2018-02" db="EMBL/GenBank/DDBJ databases">
        <title>Rhizophora mucronata_Transcriptome.</title>
        <authorList>
            <person name="Meera S.P."/>
            <person name="Sreeshan A."/>
            <person name="Augustine A."/>
        </authorList>
    </citation>
    <scope>NUCLEOTIDE SEQUENCE</scope>
    <source>
        <tissue evidence="6">Leaf</tissue>
    </source>
</reference>
<keyword evidence="4" id="KW-0407">Ion channel</keyword>
<dbReference type="GO" id="GO:0006820">
    <property type="term" value="P:monoatomic anion transport"/>
    <property type="evidence" value="ECO:0007669"/>
    <property type="project" value="TreeGrafter"/>
</dbReference>
<dbReference type="AlphaFoldDB" id="A0A2P2MVD0"/>
<evidence type="ECO:0000256" key="4">
    <source>
        <dbReference type="ARBA" id="ARBA00023303"/>
    </source>
</evidence>
<evidence type="ECO:0000256" key="2">
    <source>
        <dbReference type="ARBA" id="ARBA00008017"/>
    </source>
</evidence>
<evidence type="ECO:0000256" key="3">
    <source>
        <dbReference type="ARBA" id="ARBA00023065"/>
    </source>
</evidence>
<keyword evidence="3" id="KW-0406">Ion transport</keyword>
<comment type="similarity">
    <text evidence="2">Belongs to the MscS (TC 1.A.23) family.</text>
</comment>
<organism evidence="6">
    <name type="scientific">Rhizophora mucronata</name>
    <name type="common">Asiatic mangrove</name>
    <dbReference type="NCBI Taxonomy" id="61149"/>
    <lineage>
        <taxon>Eukaryota</taxon>
        <taxon>Viridiplantae</taxon>
        <taxon>Streptophyta</taxon>
        <taxon>Embryophyta</taxon>
        <taxon>Tracheophyta</taxon>
        <taxon>Spermatophyta</taxon>
        <taxon>Magnoliopsida</taxon>
        <taxon>eudicotyledons</taxon>
        <taxon>Gunneridae</taxon>
        <taxon>Pentapetalae</taxon>
        <taxon>rosids</taxon>
        <taxon>fabids</taxon>
        <taxon>Malpighiales</taxon>
        <taxon>Rhizophoraceae</taxon>
        <taxon>Rhizophora</taxon>
    </lineage>
</organism>
<sequence length="65" mass="7139">MEITTSETIAIFLTAAAFSFSNTLENIFEAAVFIFVVHPFDVGDRCVVDGIPLIVEDINILTTVF</sequence>
<dbReference type="PANTHER" id="PTHR31618:SF20">
    <property type="entry name" value="MECHANOSENSITIVE ION CHANNEL PROTEIN 10"/>
    <property type="match status" value="1"/>
</dbReference>
<proteinExistence type="inferred from homology"/>
<protein>
    <recommendedName>
        <fullName evidence="5">Mechanosensitive ion channel MscS domain-containing protein</fullName>
    </recommendedName>
</protein>
<dbReference type="EMBL" id="GGEC01053648">
    <property type="protein sequence ID" value="MBX34132.1"/>
    <property type="molecule type" value="Transcribed_RNA"/>
</dbReference>
<dbReference type="GO" id="GO:0050982">
    <property type="term" value="P:detection of mechanical stimulus"/>
    <property type="evidence" value="ECO:0007669"/>
    <property type="project" value="TreeGrafter"/>
</dbReference>